<dbReference type="InterPro" id="IPR002575">
    <property type="entry name" value="Aminoglycoside_PTrfase"/>
</dbReference>
<gene>
    <name evidence="2" type="ORF">QO018_005069</name>
</gene>
<dbReference type="Gene3D" id="3.90.1200.10">
    <property type="match status" value="1"/>
</dbReference>
<dbReference type="GO" id="GO:0016301">
    <property type="term" value="F:kinase activity"/>
    <property type="evidence" value="ECO:0007669"/>
    <property type="project" value="UniProtKB-KW"/>
</dbReference>
<keyword evidence="3" id="KW-1185">Reference proteome</keyword>
<comment type="caution">
    <text evidence="2">The sequence shown here is derived from an EMBL/GenBank/DDBJ whole genome shotgun (WGS) entry which is preliminary data.</text>
</comment>
<dbReference type="Gene3D" id="3.30.200.20">
    <property type="entry name" value="Phosphorylase Kinase, domain 1"/>
    <property type="match status" value="1"/>
</dbReference>
<accession>A0ABU0MRU2</accession>
<feature type="domain" description="Aminoglycoside phosphotransferase" evidence="1">
    <location>
        <begin position="85"/>
        <end position="284"/>
    </location>
</feature>
<dbReference type="Proteomes" id="UP001244552">
    <property type="component" value="Unassembled WGS sequence"/>
</dbReference>
<organism evidence="2 3">
    <name type="scientific">Azospirillum picis</name>
    <dbReference type="NCBI Taxonomy" id="488438"/>
    <lineage>
        <taxon>Bacteria</taxon>
        <taxon>Pseudomonadati</taxon>
        <taxon>Pseudomonadota</taxon>
        <taxon>Alphaproteobacteria</taxon>
        <taxon>Rhodospirillales</taxon>
        <taxon>Azospirillaceae</taxon>
        <taxon>Azospirillum</taxon>
    </lineage>
</organism>
<dbReference type="PANTHER" id="PTHR21310">
    <property type="entry name" value="AMINOGLYCOSIDE PHOSPHOTRANSFERASE-RELATED-RELATED"/>
    <property type="match status" value="1"/>
</dbReference>
<dbReference type="InterPro" id="IPR051678">
    <property type="entry name" value="AGP_Transferase"/>
</dbReference>
<reference evidence="2 3" key="1">
    <citation type="submission" date="2023-07" db="EMBL/GenBank/DDBJ databases">
        <title>Genomic Encyclopedia of Type Strains, Phase IV (KMG-IV): sequencing the most valuable type-strain genomes for metagenomic binning, comparative biology and taxonomic classification.</title>
        <authorList>
            <person name="Goeker M."/>
        </authorList>
    </citation>
    <scope>NUCLEOTIDE SEQUENCE [LARGE SCALE GENOMIC DNA]</scope>
    <source>
        <strain evidence="2 3">DSM 19922</strain>
    </source>
</reference>
<dbReference type="InterPro" id="IPR011009">
    <property type="entry name" value="Kinase-like_dom_sf"/>
</dbReference>
<dbReference type="InterPro" id="IPR041726">
    <property type="entry name" value="ACAD10_11_N"/>
</dbReference>
<keyword evidence="2" id="KW-0808">Transferase</keyword>
<proteinExistence type="predicted"/>
<dbReference type="EMBL" id="JAUSVU010000024">
    <property type="protein sequence ID" value="MDQ0536175.1"/>
    <property type="molecule type" value="Genomic_DNA"/>
</dbReference>
<dbReference type="PANTHER" id="PTHR21310:SF57">
    <property type="entry name" value="BLR2944 PROTEIN"/>
    <property type="match status" value="1"/>
</dbReference>
<evidence type="ECO:0000313" key="2">
    <source>
        <dbReference type="EMBL" id="MDQ0536175.1"/>
    </source>
</evidence>
<evidence type="ECO:0000313" key="3">
    <source>
        <dbReference type="Proteomes" id="UP001244552"/>
    </source>
</evidence>
<sequence length="360" mass="39105">MHVVTASDQPSHPLLAGDSRSRLERWLAAEAGASRVTVSEDGRLGGGAISLNLAVTLEVEGGPFAGSHACVLRAEGGGRISASIGKLREFAVLRVAFEAGVMAPEPLIACDDPAILGRDFYIMRRAEGLGAGHAVTRTEAAQPELARALGRQLGLLHRVGPETPGLERLAEAPDCPAQATLSQFRQWFGELARRDPVIAWGLRWMEINAPAPGAVVLCHRDYRTGNYLVKDGALTAILDWEFAGFSDPMEDLGWFCARSWRFRRPDREAGGIADREDFYAGYEETSGRRIDPVRVAYWETAAYLRWAAVAVEQGNRHSSGAEPSLELALTGRMLPEIEMDLLRHLRAIGRTASGAVEKVA</sequence>
<keyword evidence="2" id="KW-0418">Kinase</keyword>
<dbReference type="Pfam" id="PF01636">
    <property type="entry name" value="APH"/>
    <property type="match status" value="1"/>
</dbReference>
<protein>
    <submittedName>
        <fullName evidence="2">Aminoglycoside phosphotransferase (APT) family kinase protein</fullName>
    </submittedName>
</protein>
<evidence type="ECO:0000259" key="1">
    <source>
        <dbReference type="Pfam" id="PF01636"/>
    </source>
</evidence>
<dbReference type="CDD" id="cd05154">
    <property type="entry name" value="ACAD10_11_N-like"/>
    <property type="match status" value="1"/>
</dbReference>
<dbReference type="SUPFAM" id="SSF56112">
    <property type="entry name" value="Protein kinase-like (PK-like)"/>
    <property type="match status" value="1"/>
</dbReference>
<name>A0ABU0MRU2_9PROT</name>
<dbReference type="RefSeq" id="WP_209988780.1">
    <property type="nucleotide sequence ID" value="NZ_JAGINO010000025.1"/>
</dbReference>